<dbReference type="Proteomes" id="UP000324897">
    <property type="component" value="Unassembled WGS sequence"/>
</dbReference>
<dbReference type="AlphaFoldDB" id="A0A5J9SV17"/>
<keyword evidence="3" id="KW-1185">Reference proteome</keyword>
<name>A0A5J9SV17_9POAL</name>
<evidence type="ECO:0000256" key="1">
    <source>
        <dbReference type="SAM" id="MobiDB-lite"/>
    </source>
</evidence>
<organism evidence="2 3">
    <name type="scientific">Eragrostis curvula</name>
    <name type="common">weeping love grass</name>
    <dbReference type="NCBI Taxonomy" id="38414"/>
    <lineage>
        <taxon>Eukaryota</taxon>
        <taxon>Viridiplantae</taxon>
        <taxon>Streptophyta</taxon>
        <taxon>Embryophyta</taxon>
        <taxon>Tracheophyta</taxon>
        <taxon>Spermatophyta</taxon>
        <taxon>Magnoliopsida</taxon>
        <taxon>Liliopsida</taxon>
        <taxon>Poales</taxon>
        <taxon>Poaceae</taxon>
        <taxon>PACMAD clade</taxon>
        <taxon>Chloridoideae</taxon>
        <taxon>Eragrostideae</taxon>
        <taxon>Eragrostidinae</taxon>
        <taxon>Eragrostis</taxon>
    </lineage>
</organism>
<protein>
    <recommendedName>
        <fullName evidence="4">F-box domain-containing protein</fullName>
    </recommendedName>
</protein>
<accession>A0A5J9SV17</accession>
<feature type="non-terminal residue" evidence="2">
    <location>
        <position position="1"/>
    </location>
</feature>
<reference evidence="2 3" key="1">
    <citation type="journal article" date="2019" name="Sci. Rep.">
        <title>A high-quality genome of Eragrostis curvula grass provides insights into Poaceae evolution and supports new strategies to enhance forage quality.</title>
        <authorList>
            <person name="Carballo J."/>
            <person name="Santos B.A.C.M."/>
            <person name="Zappacosta D."/>
            <person name="Garbus I."/>
            <person name="Selva J.P."/>
            <person name="Gallo C.A."/>
            <person name="Diaz A."/>
            <person name="Albertini E."/>
            <person name="Caccamo M."/>
            <person name="Echenique V."/>
        </authorList>
    </citation>
    <scope>NUCLEOTIDE SEQUENCE [LARGE SCALE GENOMIC DNA]</scope>
    <source>
        <strain evidence="3">cv. Victoria</strain>
        <tissue evidence="2">Leaf</tissue>
    </source>
</reference>
<proteinExistence type="predicted"/>
<comment type="caution">
    <text evidence="2">The sequence shown here is derived from an EMBL/GenBank/DDBJ whole genome shotgun (WGS) entry which is preliminary data.</text>
</comment>
<dbReference type="Gramene" id="TVU02851">
    <property type="protein sequence ID" value="TVU02851"/>
    <property type="gene ID" value="EJB05_51637"/>
</dbReference>
<dbReference type="SUPFAM" id="SSF81383">
    <property type="entry name" value="F-box domain"/>
    <property type="match status" value="1"/>
</dbReference>
<feature type="compositionally biased region" description="Low complexity" evidence="1">
    <location>
        <begin position="97"/>
        <end position="112"/>
    </location>
</feature>
<evidence type="ECO:0000313" key="3">
    <source>
        <dbReference type="Proteomes" id="UP000324897"/>
    </source>
</evidence>
<gene>
    <name evidence="2" type="ORF">EJB05_51637</name>
</gene>
<evidence type="ECO:0000313" key="2">
    <source>
        <dbReference type="EMBL" id="TVU02851.1"/>
    </source>
</evidence>
<dbReference type="InterPro" id="IPR036047">
    <property type="entry name" value="F-box-like_dom_sf"/>
</dbReference>
<feature type="region of interest" description="Disordered" evidence="1">
    <location>
        <begin position="92"/>
        <end position="118"/>
    </location>
</feature>
<dbReference type="EMBL" id="RWGY01000268">
    <property type="protein sequence ID" value="TVU02851.1"/>
    <property type="molecule type" value="Genomic_DNA"/>
</dbReference>
<evidence type="ECO:0008006" key="4">
    <source>
        <dbReference type="Google" id="ProtNLM"/>
    </source>
</evidence>
<sequence length="118" mass="12054">MDQQSPLQEAMELHGADAMGIATNMMIRYLCNAMPNPPVSPAMPLASAVAARASADSVDQISGLPDEILKYVFSRLPASPSCARACLPHAGAASGVPCPSSSSTPASSRIPPTRCASG</sequence>